<reference evidence="2" key="1">
    <citation type="submission" date="2021-06" db="EMBL/GenBank/DDBJ databases">
        <title>Parelaphostrongylus tenuis whole genome reference sequence.</title>
        <authorList>
            <person name="Garwood T.J."/>
            <person name="Larsen P.A."/>
            <person name="Fountain-Jones N.M."/>
            <person name="Garbe J.R."/>
            <person name="Macchietto M.G."/>
            <person name="Kania S.A."/>
            <person name="Gerhold R.W."/>
            <person name="Richards J.E."/>
            <person name="Wolf T.M."/>
        </authorList>
    </citation>
    <scope>NUCLEOTIDE SEQUENCE</scope>
    <source>
        <strain evidence="2">MNPRO001-30</strain>
        <tissue evidence="2">Meninges</tissue>
    </source>
</reference>
<dbReference type="Proteomes" id="UP001196413">
    <property type="component" value="Unassembled WGS sequence"/>
</dbReference>
<protein>
    <submittedName>
        <fullName evidence="2">Uncharacterized protein</fullName>
    </submittedName>
</protein>
<name>A0AAD5R294_PARTN</name>
<dbReference type="EMBL" id="JAHQIW010006128">
    <property type="protein sequence ID" value="KAJ1368263.1"/>
    <property type="molecule type" value="Genomic_DNA"/>
</dbReference>
<keyword evidence="3" id="KW-1185">Reference proteome</keyword>
<evidence type="ECO:0000313" key="3">
    <source>
        <dbReference type="Proteomes" id="UP001196413"/>
    </source>
</evidence>
<accession>A0AAD5R294</accession>
<feature type="compositionally biased region" description="Polar residues" evidence="1">
    <location>
        <begin position="78"/>
        <end position="90"/>
    </location>
</feature>
<gene>
    <name evidence="2" type="ORF">KIN20_029354</name>
</gene>
<organism evidence="2 3">
    <name type="scientific">Parelaphostrongylus tenuis</name>
    <name type="common">Meningeal worm</name>
    <dbReference type="NCBI Taxonomy" id="148309"/>
    <lineage>
        <taxon>Eukaryota</taxon>
        <taxon>Metazoa</taxon>
        <taxon>Ecdysozoa</taxon>
        <taxon>Nematoda</taxon>
        <taxon>Chromadorea</taxon>
        <taxon>Rhabditida</taxon>
        <taxon>Rhabditina</taxon>
        <taxon>Rhabditomorpha</taxon>
        <taxon>Strongyloidea</taxon>
        <taxon>Metastrongylidae</taxon>
        <taxon>Parelaphostrongylus</taxon>
    </lineage>
</organism>
<sequence length="143" mass="16429">MSYSTFIESFYFPSASSVPLRHVEQDAVECRRLIAPPQIPEHYSALKPVEPSKRLIESSYCISSEHTRESHRLYGNSKTNATNLSVNQQPLAPGQSLPELNYKASEYAWKRLDKELKELYAIRPNYGTHNYCHFVSHNEILGK</sequence>
<feature type="region of interest" description="Disordered" evidence="1">
    <location>
        <begin position="78"/>
        <end position="97"/>
    </location>
</feature>
<evidence type="ECO:0000313" key="2">
    <source>
        <dbReference type="EMBL" id="KAJ1368263.1"/>
    </source>
</evidence>
<evidence type="ECO:0000256" key="1">
    <source>
        <dbReference type="SAM" id="MobiDB-lite"/>
    </source>
</evidence>
<comment type="caution">
    <text evidence="2">The sequence shown here is derived from an EMBL/GenBank/DDBJ whole genome shotgun (WGS) entry which is preliminary data.</text>
</comment>
<dbReference type="AlphaFoldDB" id="A0AAD5R294"/>
<proteinExistence type="predicted"/>